<evidence type="ECO:0000256" key="4">
    <source>
        <dbReference type="ARBA" id="ARBA00022617"/>
    </source>
</evidence>
<evidence type="ECO:0000256" key="6">
    <source>
        <dbReference type="ARBA" id="ARBA00022723"/>
    </source>
</evidence>
<protein>
    <submittedName>
        <fullName evidence="12">Cytochrome bd ubiquinol oxidase, subunit I</fullName>
        <ecNumber evidence="12">1.10.3.-</ecNumber>
    </submittedName>
</protein>
<feature type="non-terminal residue" evidence="12">
    <location>
        <position position="83"/>
    </location>
</feature>
<proteinExistence type="predicted"/>
<evidence type="ECO:0000313" key="12">
    <source>
        <dbReference type="EMBL" id="EQD45266.1"/>
    </source>
</evidence>
<keyword evidence="4" id="KW-0349">Heme</keyword>
<organism evidence="12">
    <name type="scientific">mine drainage metagenome</name>
    <dbReference type="NCBI Taxonomy" id="410659"/>
    <lineage>
        <taxon>unclassified sequences</taxon>
        <taxon>metagenomes</taxon>
        <taxon>ecological metagenomes</taxon>
    </lineage>
</organism>
<keyword evidence="7" id="KW-0249">Electron transport</keyword>
<reference evidence="12" key="2">
    <citation type="journal article" date="2014" name="ISME J.">
        <title>Microbial stratification in low pH oxic and suboxic macroscopic growths along an acid mine drainage.</title>
        <authorList>
            <person name="Mendez-Garcia C."/>
            <person name="Mesa V."/>
            <person name="Sprenger R.R."/>
            <person name="Richter M."/>
            <person name="Diez M.S."/>
            <person name="Solano J."/>
            <person name="Bargiela R."/>
            <person name="Golyshina O.V."/>
            <person name="Manteca A."/>
            <person name="Ramos J.L."/>
            <person name="Gallego J.R."/>
            <person name="Llorente I."/>
            <person name="Martins Dos Santos V.A."/>
            <person name="Jensen O.N."/>
            <person name="Pelaez A.I."/>
            <person name="Sanchez J."/>
            <person name="Ferrer M."/>
        </authorList>
    </citation>
    <scope>NUCLEOTIDE SEQUENCE</scope>
</reference>
<dbReference type="PANTHER" id="PTHR30365">
    <property type="entry name" value="CYTOCHROME D UBIQUINOL OXIDASE"/>
    <property type="match status" value="1"/>
</dbReference>
<dbReference type="EMBL" id="AUZY01008635">
    <property type="protein sequence ID" value="EQD45266.1"/>
    <property type="molecule type" value="Genomic_DNA"/>
</dbReference>
<dbReference type="GO" id="GO:0020037">
    <property type="term" value="F:heme binding"/>
    <property type="evidence" value="ECO:0007669"/>
    <property type="project" value="TreeGrafter"/>
</dbReference>
<keyword evidence="8 11" id="KW-1133">Transmembrane helix</keyword>
<evidence type="ECO:0000256" key="3">
    <source>
        <dbReference type="ARBA" id="ARBA00022475"/>
    </source>
</evidence>
<evidence type="ECO:0000256" key="2">
    <source>
        <dbReference type="ARBA" id="ARBA00022448"/>
    </source>
</evidence>
<evidence type="ECO:0000256" key="1">
    <source>
        <dbReference type="ARBA" id="ARBA00004651"/>
    </source>
</evidence>
<feature type="transmembrane region" description="Helical" evidence="11">
    <location>
        <begin position="29"/>
        <end position="48"/>
    </location>
</feature>
<evidence type="ECO:0000256" key="8">
    <source>
        <dbReference type="ARBA" id="ARBA00022989"/>
    </source>
</evidence>
<dbReference type="EC" id="1.10.3.-" evidence="12"/>
<dbReference type="GO" id="GO:0005886">
    <property type="term" value="C:plasma membrane"/>
    <property type="evidence" value="ECO:0007669"/>
    <property type="project" value="UniProtKB-SubCell"/>
</dbReference>
<keyword evidence="6" id="KW-0479">Metal-binding</keyword>
<comment type="subcellular location">
    <subcellularLocation>
        <location evidence="1">Cell membrane</location>
        <topology evidence="1">Multi-pass membrane protein</topology>
    </subcellularLocation>
</comment>
<feature type="transmembrane region" description="Helical" evidence="11">
    <location>
        <begin position="60"/>
        <end position="78"/>
    </location>
</feature>
<dbReference type="GO" id="GO:0046872">
    <property type="term" value="F:metal ion binding"/>
    <property type="evidence" value="ECO:0007669"/>
    <property type="project" value="UniProtKB-KW"/>
</dbReference>
<keyword evidence="5 11" id="KW-0812">Transmembrane</keyword>
<evidence type="ECO:0000256" key="9">
    <source>
        <dbReference type="ARBA" id="ARBA00023004"/>
    </source>
</evidence>
<dbReference type="InterPro" id="IPR002585">
    <property type="entry name" value="Cyt-d_ubiquinol_oxidase_su_1"/>
</dbReference>
<dbReference type="GO" id="GO:0019646">
    <property type="term" value="P:aerobic electron transport chain"/>
    <property type="evidence" value="ECO:0007669"/>
    <property type="project" value="InterPro"/>
</dbReference>
<keyword evidence="9" id="KW-0408">Iron</keyword>
<gene>
    <name evidence="12" type="ORF">B1B_13126</name>
</gene>
<keyword evidence="2" id="KW-0813">Transport</keyword>
<dbReference type="AlphaFoldDB" id="T0ZB87"/>
<evidence type="ECO:0000256" key="11">
    <source>
        <dbReference type="SAM" id="Phobius"/>
    </source>
</evidence>
<evidence type="ECO:0000256" key="7">
    <source>
        <dbReference type="ARBA" id="ARBA00022982"/>
    </source>
</evidence>
<reference evidence="12" key="1">
    <citation type="submission" date="2013-08" db="EMBL/GenBank/DDBJ databases">
        <authorList>
            <person name="Mendez C."/>
            <person name="Richter M."/>
            <person name="Ferrer M."/>
            <person name="Sanchez J."/>
        </authorList>
    </citation>
    <scope>NUCLEOTIDE SEQUENCE</scope>
</reference>
<sequence>MDPLLAGVSTLMLARWQFAITTVFHFLFVPLTIGLGLLVAIFQSAAYHTHDPAYDRATRFFGTLFLVNFAIGVVTGIVQEFQF</sequence>
<dbReference type="PANTHER" id="PTHR30365:SF15">
    <property type="entry name" value="CYTOCHROME BD UBIQUINOL OXIDASE SUBUNIT 1"/>
    <property type="match status" value="1"/>
</dbReference>
<dbReference type="GO" id="GO:0016682">
    <property type="term" value="F:oxidoreductase activity, acting on diphenols and related substances as donors, oxygen as acceptor"/>
    <property type="evidence" value="ECO:0007669"/>
    <property type="project" value="TreeGrafter"/>
</dbReference>
<keyword evidence="3" id="KW-1003">Cell membrane</keyword>
<evidence type="ECO:0000256" key="5">
    <source>
        <dbReference type="ARBA" id="ARBA00022692"/>
    </source>
</evidence>
<keyword evidence="12" id="KW-0560">Oxidoreductase</keyword>
<dbReference type="Pfam" id="PF01654">
    <property type="entry name" value="Cyt_bd_oxida_I"/>
    <property type="match status" value="1"/>
</dbReference>
<dbReference type="GO" id="GO:0009055">
    <property type="term" value="F:electron transfer activity"/>
    <property type="evidence" value="ECO:0007669"/>
    <property type="project" value="InterPro"/>
</dbReference>
<evidence type="ECO:0000256" key="10">
    <source>
        <dbReference type="ARBA" id="ARBA00023136"/>
    </source>
</evidence>
<name>T0ZB87_9ZZZZ</name>
<dbReference type="GO" id="GO:0070069">
    <property type="term" value="C:cytochrome complex"/>
    <property type="evidence" value="ECO:0007669"/>
    <property type="project" value="InterPro"/>
</dbReference>
<comment type="caution">
    <text evidence="12">The sequence shown here is derived from an EMBL/GenBank/DDBJ whole genome shotgun (WGS) entry which is preliminary data.</text>
</comment>
<keyword evidence="10 11" id="KW-0472">Membrane</keyword>
<accession>T0ZB87</accession>